<reference evidence="1" key="1">
    <citation type="submission" date="2023-07" db="EMBL/GenBank/DDBJ databases">
        <title>Gilvimarinus algae sp. nov., isolated from the surface of Kelp.</title>
        <authorList>
            <person name="Sun Y.Y."/>
            <person name="Gong Y."/>
            <person name="Du Z.J."/>
        </authorList>
    </citation>
    <scope>NUCLEOTIDE SEQUENCE</scope>
    <source>
        <strain evidence="1">SDUM040014</strain>
    </source>
</reference>
<accession>A0ABT8TG35</accession>
<name>A0ABT8TG35_9GAMM</name>
<dbReference type="Proteomes" id="UP001168380">
    <property type="component" value="Unassembled WGS sequence"/>
</dbReference>
<evidence type="ECO:0000313" key="1">
    <source>
        <dbReference type="EMBL" id="MDO3382358.1"/>
    </source>
</evidence>
<sequence length="149" mass="17207">MEKTFTSGSRQHEYWQQPMDTGMLGCKLQSRARKYLNNHQWQFAVRDYAAALEVADTMLNEPESRSFAIERYMRAALELIYAVRKHKPHTDLSVLIDTTQKRLAPFFSPTPIELVTAPLVDLAFSPISDVDDWIHMLLSYEARGQPLPH</sequence>
<dbReference type="RefSeq" id="WP_302712567.1">
    <property type="nucleotide sequence ID" value="NZ_JAULRT010000052.1"/>
</dbReference>
<comment type="caution">
    <text evidence="1">The sequence shown here is derived from an EMBL/GenBank/DDBJ whole genome shotgun (WGS) entry which is preliminary data.</text>
</comment>
<gene>
    <name evidence="1" type="ORF">QWI16_09235</name>
</gene>
<evidence type="ECO:0000313" key="2">
    <source>
        <dbReference type="Proteomes" id="UP001168380"/>
    </source>
</evidence>
<dbReference type="EMBL" id="JAULRT010000052">
    <property type="protein sequence ID" value="MDO3382358.1"/>
    <property type="molecule type" value="Genomic_DNA"/>
</dbReference>
<protein>
    <recommendedName>
        <fullName evidence="3">HEPN domain-containing protein</fullName>
    </recommendedName>
</protein>
<organism evidence="1 2">
    <name type="scientific">Gilvimarinus algae</name>
    <dbReference type="NCBI Taxonomy" id="3058037"/>
    <lineage>
        <taxon>Bacteria</taxon>
        <taxon>Pseudomonadati</taxon>
        <taxon>Pseudomonadota</taxon>
        <taxon>Gammaproteobacteria</taxon>
        <taxon>Cellvibrionales</taxon>
        <taxon>Cellvibrionaceae</taxon>
        <taxon>Gilvimarinus</taxon>
    </lineage>
</organism>
<proteinExistence type="predicted"/>
<evidence type="ECO:0008006" key="3">
    <source>
        <dbReference type="Google" id="ProtNLM"/>
    </source>
</evidence>
<keyword evidence="2" id="KW-1185">Reference proteome</keyword>